<evidence type="ECO:0000256" key="4">
    <source>
        <dbReference type="ARBA" id="ARBA00023242"/>
    </source>
</evidence>
<accession>A0A8S4QA21</accession>
<evidence type="ECO:0000256" key="1">
    <source>
        <dbReference type="ARBA" id="ARBA00004123"/>
    </source>
</evidence>
<evidence type="ECO:0000313" key="8">
    <source>
        <dbReference type="Proteomes" id="UP000749559"/>
    </source>
</evidence>
<sequence length="566" mass="64913">MGFINDLRKDFYDVIDHQRVLILVGFDVDALAACKILLHLFQCDHVPYTVVPVSGREDLESAYQENSEGVKYVVMLNCGGNFDVIELLQPEDKVLFYICDSHRPIDVFNAYNAVQVKMLVEEREAGDDLPEYDQVFRDDESDEDDSGNESEGSEPSGKKRRFNPEALEKRRNRRLWEEKRTNILFEYEQYSKYGKSAALTMYQMAWKMSKDTNDLLWLAILGVTDQFINFKVDRDVYMSYIDELQHHVSRHNHRGDDVESTISVNCLRITYEEELQLTLYRHWSLFESLCHSPYLACKFRVWTMKGRKKLHEFLADMGLPLVQCQQKWTAMDVNFKDEISSMILDKMEKYGFDKQYVFLPSFHASYGYKNKVCATDVVLACSSVLESIDRDASMTDSFLSALDVLTRANVEAKEKCLGLAKMQTKAIVSQVQSFLDMNQIVSAGPFLYAFIQPGTLDVKFFSKAICLQRLAHYTLEAYASVCKSKKNRALPLVLGAPLDAELGTTIIIGIPPILDESRRSFFGKAFEQAGEMTNSRMLLDSFDSHIIQIKSEDKSKFFDALIGVLQ</sequence>
<evidence type="ECO:0000256" key="2">
    <source>
        <dbReference type="ARBA" id="ARBA00010727"/>
    </source>
</evidence>
<dbReference type="GO" id="GO:0006270">
    <property type="term" value="P:DNA replication initiation"/>
    <property type="evidence" value="ECO:0007669"/>
    <property type="project" value="InterPro"/>
</dbReference>
<reference evidence="7" key="1">
    <citation type="submission" date="2022-03" db="EMBL/GenBank/DDBJ databases">
        <authorList>
            <person name="Martin C."/>
        </authorList>
    </citation>
    <scope>NUCLEOTIDE SEQUENCE</scope>
</reference>
<comment type="caution">
    <text evidence="7">The sequence shown here is derived from an EMBL/GenBank/DDBJ whole genome shotgun (WGS) entry which is preliminary data.</text>
</comment>
<evidence type="ECO:0000256" key="5">
    <source>
        <dbReference type="ARBA" id="ARBA00023306"/>
    </source>
</evidence>
<dbReference type="OrthoDB" id="10258882at2759"/>
<evidence type="ECO:0008006" key="9">
    <source>
        <dbReference type="Google" id="ProtNLM"/>
    </source>
</evidence>
<dbReference type="GO" id="GO:0000727">
    <property type="term" value="P:double-strand break repair via break-induced replication"/>
    <property type="evidence" value="ECO:0007669"/>
    <property type="project" value="TreeGrafter"/>
</dbReference>
<dbReference type="GO" id="GO:0031261">
    <property type="term" value="C:DNA replication preinitiation complex"/>
    <property type="evidence" value="ECO:0007669"/>
    <property type="project" value="TreeGrafter"/>
</dbReference>
<keyword evidence="8" id="KW-1185">Reference proteome</keyword>
<evidence type="ECO:0000313" key="7">
    <source>
        <dbReference type="EMBL" id="CAH1801418.1"/>
    </source>
</evidence>
<name>A0A8S4QA21_OWEFU</name>
<dbReference type="GO" id="GO:0003697">
    <property type="term" value="F:single-stranded DNA binding"/>
    <property type="evidence" value="ECO:0007669"/>
    <property type="project" value="TreeGrafter"/>
</dbReference>
<keyword evidence="3" id="KW-0235">DNA replication</keyword>
<dbReference type="GO" id="GO:1902977">
    <property type="term" value="P:mitotic DNA replication preinitiation complex assembly"/>
    <property type="evidence" value="ECO:0007669"/>
    <property type="project" value="TreeGrafter"/>
</dbReference>
<feature type="region of interest" description="Disordered" evidence="6">
    <location>
        <begin position="138"/>
        <end position="164"/>
    </location>
</feature>
<keyword evidence="5" id="KW-0131">Cell cycle</keyword>
<protein>
    <recommendedName>
        <fullName evidence="9">CDC45</fullName>
    </recommendedName>
</protein>
<dbReference type="Pfam" id="PF02724">
    <property type="entry name" value="CDC45"/>
    <property type="match status" value="1"/>
</dbReference>
<keyword evidence="4" id="KW-0539">Nucleus</keyword>
<organism evidence="7 8">
    <name type="scientific">Owenia fusiformis</name>
    <name type="common">Polychaete worm</name>
    <dbReference type="NCBI Taxonomy" id="6347"/>
    <lineage>
        <taxon>Eukaryota</taxon>
        <taxon>Metazoa</taxon>
        <taxon>Spiralia</taxon>
        <taxon>Lophotrochozoa</taxon>
        <taxon>Annelida</taxon>
        <taxon>Polychaeta</taxon>
        <taxon>Sedentaria</taxon>
        <taxon>Canalipalpata</taxon>
        <taxon>Sabellida</taxon>
        <taxon>Oweniida</taxon>
        <taxon>Oweniidae</taxon>
        <taxon>Owenia</taxon>
    </lineage>
</organism>
<dbReference type="Proteomes" id="UP000749559">
    <property type="component" value="Unassembled WGS sequence"/>
</dbReference>
<comment type="similarity">
    <text evidence="2">Belongs to the CDC45 family.</text>
</comment>
<dbReference type="GO" id="GO:0003682">
    <property type="term" value="F:chromatin binding"/>
    <property type="evidence" value="ECO:0007669"/>
    <property type="project" value="TreeGrafter"/>
</dbReference>
<proteinExistence type="inferred from homology"/>
<gene>
    <name evidence="7" type="ORF">OFUS_LOCUS25209</name>
</gene>
<evidence type="ECO:0000256" key="6">
    <source>
        <dbReference type="SAM" id="MobiDB-lite"/>
    </source>
</evidence>
<dbReference type="PANTHER" id="PTHR10507:SF0">
    <property type="entry name" value="CELL DIVISION CONTROL PROTEIN 45 HOMOLOG"/>
    <property type="match status" value="1"/>
</dbReference>
<dbReference type="GO" id="GO:0003688">
    <property type="term" value="F:DNA replication origin binding"/>
    <property type="evidence" value="ECO:0007669"/>
    <property type="project" value="TreeGrafter"/>
</dbReference>
<dbReference type="EMBL" id="CAIIXF020000012">
    <property type="protein sequence ID" value="CAH1801418.1"/>
    <property type="molecule type" value="Genomic_DNA"/>
</dbReference>
<dbReference type="AlphaFoldDB" id="A0A8S4QA21"/>
<dbReference type="InterPro" id="IPR003874">
    <property type="entry name" value="CDC45"/>
</dbReference>
<evidence type="ECO:0000256" key="3">
    <source>
        <dbReference type="ARBA" id="ARBA00022705"/>
    </source>
</evidence>
<comment type="subcellular location">
    <subcellularLocation>
        <location evidence="1">Nucleus</location>
    </subcellularLocation>
</comment>
<dbReference type="PANTHER" id="PTHR10507">
    <property type="entry name" value="CDC45-RELATED PROTEIN"/>
    <property type="match status" value="1"/>
</dbReference>
<feature type="compositionally biased region" description="Acidic residues" evidence="6">
    <location>
        <begin position="139"/>
        <end position="152"/>
    </location>
</feature>